<dbReference type="OrthoDB" id="1104100at2759"/>
<dbReference type="Proteomes" id="UP000504610">
    <property type="component" value="Chromosome 6"/>
</dbReference>
<reference evidence="2" key="1">
    <citation type="journal article" date="2019" name="Database">
        <title>The radish genome database (RadishGD): an integrated information resource for radish genomics.</title>
        <authorList>
            <person name="Yu H.J."/>
            <person name="Baek S."/>
            <person name="Lee Y.J."/>
            <person name="Cho A."/>
            <person name="Mun J.H."/>
        </authorList>
    </citation>
    <scope>NUCLEOTIDE SEQUENCE [LARGE SCALE GENOMIC DNA]</scope>
    <source>
        <strain evidence="2">cv. WK10039</strain>
    </source>
</reference>
<name>A0A9W3C0I0_RAPSA</name>
<sequence>MILGKFPQGKSLQVEALLSKPSHQSNPDSRVDCILGGSDICQDSVNSIKNHVRKDVSNTGPKPPNPESNTKISFWESETSNLDRPHDDALIVTLNIAGYEVPKLMIDTGSSVDLIFYNTLKGMEIDDY</sequence>
<feature type="region of interest" description="Disordered" evidence="1">
    <location>
        <begin position="51"/>
        <end position="71"/>
    </location>
</feature>
<evidence type="ECO:0000313" key="2">
    <source>
        <dbReference type="Proteomes" id="UP000504610"/>
    </source>
</evidence>
<dbReference type="RefSeq" id="XP_056845014.1">
    <property type="nucleotide sequence ID" value="XM_056989034.1"/>
</dbReference>
<dbReference type="GeneID" id="130496714"/>
<proteinExistence type="predicted"/>
<keyword evidence="2" id="KW-1185">Reference proteome</keyword>
<dbReference type="KEGG" id="rsz:130496714"/>
<reference evidence="3" key="2">
    <citation type="submission" date="2025-08" db="UniProtKB">
        <authorList>
            <consortium name="RefSeq"/>
        </authorList>
    </citation>
    <scope>IDENTIFICATION</scope>
    <source>
        <tissue evidence="3">Leaf</tissue>
    </source>
</reference>
<evidence type="ECO:0000313" key="3">
    <source>
        <dbReference type="RefSeq" id="XP_056845014.1"/>
    </source>
</evidence>
<feature type="non-terminal residue" evidence="3">
    <location>
        <position position="128"/>
    </location>
</feature>
<organism evidence="2 3">
    <name type="scientific">Raphanus sativus</name>
    <name type="common">Radish</name>
    <name type="synonym">Raphanus raphanistrum var. sativus</name>
    <dbReference type="NCBI Taxonomy" id="3726"/>
    <lineage>
        <taxon>Eukaryota</taxon>
        <taxon>Viridiplantae</taxon>
        <taxon>Streptophyta</taxon>
        <taxon>Embryophyta</taxon>
        <taxon>Tracheophyta</taxon>
        <taxon>Spermatophyta</taxon>
        <taxon>Magnoliopsida</taxon>
        <taxon>eudicotyledons</taxon>
        <taxon>Gunneridae</taxon>
        <taxon>Pentapetalae</taxon>
        <taxon>rosids</taxon>
        <taxon>malvids</taxon>
        <taxon>Brassicales</taxon>
        <taxon>Brassicaceae</taxon>
        <taxon>Brassiceae</taxon>
        <taxon>Raphanus</taxon>
    </lineage>
</organism>
<accession>A0A9W3C0I0</accession>
<evidence type="ECO:0000256" key="1">
    <source>
        <dbReference type="SAM" id="MobiDB-lite"/>
    </source>
</evidence>
<dbReference type="AlphaFoldDB" id="A0A9W3C0I0"/>
<protein>
    <submittedName>
        <fullName evidence="3">Uncharacterized protein LOC130496714</fullName>
    </submittedName>
</protein>
<gene>
    <name evidence="3" type="primary">LOC130496714</name>
</gene>